<protein>
    <submittedName>
        <fullName evidence="1">Uncharacterized protein</fullName>
    </submittedName>
</protein>
<organism evidence="1 2">
    <name type="scientific">Enterocloster bolteae (strain ATCC BAA-613 / DSM 15670 / CCUG 46953 / JCM 12243 / WAL 16351)</name>
    <name type="common">Clostridium bolteae</name>
    <dbReference type="NCBI Taxonomy" id="411902"/>
    <lineage>
        <taxon>Bacteria</taxon>
        <taxon>Bacillati</taxon>
        <taxon>Bacillota</taxon>
        <taxon>Clostridia</taxon>
        <taxon>Lachnospirales</taxon>
        <taxon>Lachnospiraceae</taxon>
        <taxon>Enterocloster</taxon>
    </lineage>
</organism>
<dbReference type="AlphaFoldDB" id="A8RTQ6"/>
<sequence>MKRAEKGWKEMIWSPIVTILAVTVLLCGCGGTISPTAASSMAREPALPEGMEYRSEAPAPETASESLPEITVKPELLTDAGTLCPMEYGTDADVIFFADLDHDGEPERITAGLADFQASGGQYASLKVLAGESADSPVIWEHDYSVAHAGWTMLYLYRENGADYLMEYSPYMNQGYGAYSIRIFYIGPDKKTVEAHSHTADFALQQEDRTGFFGDPDALAAFMDTAEGYIKSSLLLVSTDQGRLAYSTPERPVTLDHDDSFFTDSWNVTGKWNGRETIEYMSQKNWMAAEGIPLLCISRPSGDTVEVQFKNRNHFYTTSNPVIDQLFADMTGRNWTFLPDREPPPGPPDAVLSVYRKEGMDVFISCYQKEETAVIWTAPFVYNIANDMRSINECYYMSASAVERLLSWAP</sequence>
<reference evidence="1 2" key="2">
    <citation type="submission" date="2007-09" db="EMBL/GenBank/DDBJ databases">
        <title>Draft genome sequence of Clostridium bolteae (ATCC BAA-613).</title>
        <authorList>
            <person name="Sudarsanam P."/>
            <person name="Ley R."/>
            <person name="Guruge J."/>
            <person name="Turnbaugh P.J."/>
            <person name="Mahowald M."/>
            <person name="Liep D."/>
            <person name="Gordon J."/>
        </authorList>
    </citation>
    <scope>NUCLEOTIDE SEQUENCE [LARGE SCALE GENOMIC DNA]</scope>
    <source>
        <strain evidence="2">ATCC BAA-613 / DSM 15670 / CCUG 46953 / JCM 12243 / WAL 16351</strain>
    </source>
</reference>
<dbReference type="Proteomes" id="UP000005396">
    <property type="component" value="Unassembled WGS sequence"/>
</dbReference>
<dbReference type="PROSITE" id="PS51257">
    <property type="entry name" value="PROKAR_LIPOPROTEIN"/>
    <property type="match status" value="1"/>
</dbReference>
<dbReference type="PaxDb" id="411902-CLOBOL_03755"/>
<reference evidence="1 2" key="1">
    <citation type="submission" date="2007-08" db="EMBL/GenBank/DDBJ databases">
        <authorList>
            <person name="Fulton L."/>
            <person name="Clifton S."/>
            <person name="Fulton B."/>
            <person name="Xu J."/>
            <person name="Minx P."/>
            <person name="Pepin K.H."/>
            <person name="Johnson M."/>
            <person name="Thiruvilangam P."/>
            <person name="Bhonagiri V."/>
            <person name="Nash W.E."/>
            <person name="Mardis E.R."/>
            <person name="Wilson R.K."/>
        </authorList>
    </citation>
    <scope>NUCLEOTIDE SEQUENCE [LARGE SCALE GENOMIC DNA]</scope>
    <source>
        <strain evidence="2">ATCC BAA-613 / DSM 15670 / CCUG 46953 / JCM 12243 / WAL 16351</strain>
    </source>
</reference>
<evidence type="ECO:0000313" key="2">
    <source>
        <dbReference type="Proteomes" id="UP000005396"/>
    </source>
</evidence>
<comment type="caution">
    <text evidence="1">The sequence shown here is derived from an EMBL/GenBank/DDBJ whole genome shotgun (WGS) entry which is preliminary data.</text>
</comment>
<dbReference type="eggNOG" id="ENOG50342IY">
    <property type="taxonomic scope" value="Bacteria"/>
</dbReference>
<proteinExistence type="predicted"/>
<accession>A8RTQ6</accession>
<name>A8RTQ6_ENTBW</name>
<dbReference type="EMBL" id="ABCC02000033">
    <property type="protein sequence ID" value="EDP15584.1"/>
    <property type="molecule type" value="Genomic_DNA"/>
</dbReference>
<dbReference type="HOGENOM" id="CLU_057659_0_0_9"/>
<gene>
    <name evidence="1" type="ORF">CLOBOL_03755</name>
</gene>
<evidence type="ECO:0000313" key="1">
    <source>
        <dbReference type="EMBL" id="EDP15584.1"/>
    </source>
</evidence>